<gene>
    <name evidence="3" type="primary">LOC105426485</name>
</gene>
<dbReference type="KEGG" id="pbar:105426485"/>
<evidence type="ECO:0000313" key="3">
    <source>
        <dbReference type="RefSeq" id="XP_011636031.2"/>
    </source>
</evidence>
<evidence type="ECO:0000256" key="1">
    <source>
        <dbReference type="SAM" id="MobiDB-lite"/>
    </source>
</evidence>
<keyword evidence="2" id="KW-1185">Reference proteome</keyword>
<dbReference type="AlphaFoldDB" id="A0A6I9W6X3"/>
<protein>
    <submittedName>
        <fullName evidence="3">Uncharacterized protein LOC105426485</fullName>
    </submittedName>
</protein>
<organism evidence="2 3">
    <name type="scientific">Pogonomyrmex barbatus</name>
    <name type="common">red harvester ant</name>
    <dbReference type="NCBI Taxonomy" id="144034"/>
    <lineage>
        <taxon>Eukaryota</taxon>
        <taxon>Metazoa</taxon>
        <taxon>Ecdysozoa</taxon>
        <taxon>Arthropoda</taxon>
        <taxon>Hexapoda</taxon>
        <taxon>Insecta</taxon>
        <taxon>Pterygota</taxon>
        <taxon>Neoptera</taxon>
        <taxon>Endopterygota</taxon>
        <taxon>Hymenoptera</taxon>
        <taxon>Apocrita</taxon>
        <taxon>Aculeata</taxon>
        <taxon>Formicoidea</taxon>
        <taxon>Formicidae</taxon>
        <taxon>Myrmicinae</taxon>
        <taxon>Pogonomyrmex</taxon>
    </lineage>
</organism>
<proteinExistence type="predicted"/>
<dbReference type="RefSeq" id="XP_011636031.2">
    <property type="nucleotide sequence ID" value="XM_011637729.2"/>
</dbReference>
<accession>A0A6I9W6X3</accession>
<dbReference type="Proteomes" id="UP000504615">
    <property type="component" value="Unplaced"/>
</dbReference>
<evidence type="ECO:0000313" key="2">
    <source>
        <dbReference type="Proteomes" id="UP000504615"/>
    </source>
</evidence>
<dbReference type="OrthoDB" id="10400152at2759"/>
<dbReference type="GeneID" id="105426485"/>
<sequence length="229" mass="26493">MQAKRLNRKLIYYFFKVRGRGRKRTGTAKWSRLAVIAVLELGRRRRFEIQNKTTPICRCRLGFKVGPPLSRSLDSAKLNLFNESEIHRLKKNGGKGETKEISAEEEEEKEEEEKSLAGKREKRLLKKAEEEEPEIQRRSNLRRRFFDGHDNVKADDADSEIGNDAQRFFRHLSHPDTSGAAVYRNNGHSWIRDNRIEGRLEAFLEGIPERIPSSSLAYFLELAGILLGK</sequence>
<reference evidence="3" key="1">
    <citation type="submission" date="2025-08" db="UniProtKB">
        <authorList>
            <consortium name="RefSeq"/>
        </authorList>
    </citation>
    <scope>IDENTIFICATION</scope>
</reference>
<feature type="region of interest" description="Disordered" evidence="1">
    <location>
        <begin position="91"/>
        <end position="118"/>
    </location>
</feature>
<name>A0A6I9W6X3_9HYME</name>